<keyword evidence="2" id="KW-0964">Secreted</keyword>
<dbReference type="Pfam" id="PF00386">
    <property type="entry name" value="C1q"/>
    <property type="match status" value="1"/>
</dbReference>
<evidence type="ECO:0000313" key="8">
    <source>
        <dbReference type="Proteomes" id="UP000507470"/>
    </source>
</evidence>
<keyword evidence="5" id="KW-0812">Transmembrane</keyword>
<organism evidence="7 8">
    <name type="scientific">Mytilus coruscus</name>
    <name type="common">Sea mussel</name>
    <dbReference type="NCBI Taxonomy" id="42192"/>
    <lineage>
        <taxon>Eukaryota</taxon>
        <taxon>Metazoa</taxon>
        <taxon>Spiralia</taxon>
        <taxon>Lophotrochozoa</taxon>
        <taxon>Mollusca</taxon>
        <taxon>Bivalvia</taxon>
        <taxon>Autobranchia</taxon>
        <taxon>Pteriomorphia</taxon>
        <taxon>Mytilida</taxon>
        <taxon>Mytiloidea</taxon>
        <taxon>Mytilidae</taxon>
        <taxon>Mytilinae</taxon>
        <taxon>Mytilus</taxon>
    </lineage>
</organism>
<feature type="domain" description="C1q" evidence="6">
    <location>
        <begin position="338"/>
        <end position="476"/>
    </location>
</feature>
<reference evidence="7 8" key="1">
    <citation type="submission" date="2020-06" db="EMBL/GenBank/DDBJ databases">
        <authorList>
            <person name="Li R."/>
            <person name="Bekaert M."/>
        </authorList>
    </citation>
    <scope>NUCLEOTIDE SEQUENCE [LARGE SCALE GENOMIC DNA]</scope>
    <source>
        <strain evidence="8">wild</strain>
    </source>
</reference>
<dbReference type="PROSITE" id="PS50871">
    <property type="entry name" value="C1Q"/>
    <property type="match status" value="1"/>
</dbReference>
<evidence type="ECO:0000256" key="2">
    <source>
        <dbReference type="ARBA" id="ARBA00022525"/>
    </source>
</evidence>
<evidence type="ECO:0000256" key="4">
    <source>
        <dbReference type="SAM" id="Coils"/>
    </source>
</evidence>
<dbReference type="EMBL" id="CACVKT020004556">
    <property type="protein sequence ID" value="CAC5390606.1"/>
    <property type="molecule type" value="Genomic_DNA"/>
</dbReference>
<keyword evidence="5" id="KW-0472">Membrane</keyword>
<keyword evidence="3" id="KW-0732">Signal</keyword>
<protein>
    <recommendedName>
        <fullName evidence="6">C1q domain-containing protein</fullName>
    </recommendedName>
</protein>
<name>A0A6J8C528_MYTCO</name>
<evidence type="ECO:0000256" key="5">
    <source>
        <dbReference type="SAM" id="Phobius"/>
    </source>
</evidence>
<dbReference type="Proteomes" id="UP000507470">
    <property type="component" value="Unassembled WGS sequence"/>
</dbReference>
<evidence type="ECO:0000259" key="6">
    <source>
        <dbReference type="PROSITE" id="PS50871"/>
    </source>
</evidence>
<keyword evidence="4" id="KW-0175">Coiled coil</keyword>
<accession>A0A6J8C528</accession>
<dbReference type="PRINTS" id="PR00007">
    <property type="entry name" value="COMPLEMNTC1Q"/>
</dbReference>
<sequence>MDAFVHRSEWTVLLCILAFRFQSFLSLGLLNGISDKPIKVGIQEMSGNCTPTLGSDDTTSSIVQLMSSFIRQAGVLGEDNDYENINLCFLTKYDWFLNSGWYKLKQYFGIPFPEFGYKCCMVRNETVCCDDRLHAIEGYRVVPYVIAVILVCYFPVVLMKIGNCFKSFDVEAYLENFSTNIQNQSPTRTSHTDDTIVSVDKSRSEQLADIIEHITVLATSALPVIIQYQFKTVCPTERLDEYTIKSFDKCCKQDVYLEELGYFLFLTISKEIMFSIILLFICMKYIDSVSVRKSDDITTKNSTPSSLLVANRELEVLRSTVNDLSVELQTLEDKYEKEKTAPVMFYAVIRNRAISYNVDAIIVFETVIVNEGGHYNNYDGVFLAPEKGTYIFAWTVTSSSTNFIISELVVENNVIAGTGEQHKSSGYPSAAMTSLCKMEKGDHAWIRTTGYSSGHYLYSHDDYPQSGFLGLMVLTE</sequence>
<dbReference type="GO" id="GO:0005615">
    <property type="term" value="C:extracellular space"/>
    <property type="evidence" value="ECO:0007669"/>
    <property type="project" value="TreeGrafter"/>
</dbReference>
<evidence type="ECO:0000256" key="1">
    <source>
        <dbReference type="ARBA" id="ARBA00004613"/>
    </source>
</evidence>
<comment type="subcellular location">
    <subcellularLocation>
        <location evidence="1">Secreted</location>
    </subcellularLocation>
</comment>
<dbReference type="PANTHER" id="PTHR22923:SF62">
    <property type="entry name" value="CVP18"/>
    <property type="match status" value="1"/>
</dbReference>
<proteinExistence type="predicted"/>
<evidence type="ECO:0000313" key="7">
    <source>
        <dbReference type="EMBL" id="CAC5390606.1"/>
    </source>
</evidence>
<gene>
    <name evidence="7" type="ORF">MCOR_25693</name>
</gene>
<dbReference type="PANTHER" id="PTHR22923">
    <property type="entry name" value="CEREBELLIN-RELATED"/>
    <property type="match status" value="1"/>
</dbReference>
<dbReference type="AlphaFoldDB" id="A0A6J8C528"/>
<dbReference type="OrthoDB" id="6343173at2759"/>
<dbReference type="SUPFAM" id="SSF49842">
    <property type="entry name" value="TNF-like"/>
    <property type="match status" value="1"/>
</dbReference>
<feature type="coiled-coil region" evidence="4">
    <location>
        <begin position="314"/>
        <end position="341"/>
    </location>
</feature>
<keyword evidence="5" id="KW-1133">Transmembrane helix</keyword>
<feature type="transmembrane region" description="Helical" evidence="5">
    <location>
        <begin position="12"/>
        <end position="30"/>
    </location>
</feature>
<dbReference type="InterPro" id="IPR008983">
    <property type="entry name" value="Tumour_necrosis_fac-like_dom"/>
</dbReference>
<dbReference type="SMART" id="SM00110">
    <property type="entry name" value="C1Q"/>
    <property type="match status" value="1"/>
</dbReference>
<evidence type="ECO:0000256" key="3">
    <source>
        <dbReference type="ARBA" id="ARBA00022729"/>
    </source>
</evidence>
<keyword evidence="8" id="KW-1185">Reference proteome</keyword>
<feature type="transmembrane region" description="Helical" evidence="5">
    <location>
        <begin position="141"/>
        <end position="159"/>
    </location>
</feature>
<dbReference type="InterPro" id="IPR001073">
    <property type="entry name" value="C1q_dom"/>
</dbReference>
<dbReference type="InterPro" id="IPR050822">
    <property type="entry name" value="Cerebellin_Synaptic_Org"/>
</dbReference>
<feature type="transmembrane region" description="Helical" evidence="5">
    <location>
        <begin position="262"/>
        <end position="283"/>
    </location>
</feature>
<dbReference type="Gene3D" id="2.60.120.40">
    <property type="match status" value="1"/>
</dbReference>